<proteinExistence type="predicted"/>
<dbReference type="AlphaFoldDB" id="A0A6G0J1Y9"/>
<reference evidence="1 2" key="1">
    <citation type="submission" date="2019-07" db="EMBL/GenBank/DDBJ databases">
        <title>Chromosome genome assembly for large yellow croaker.</title>
        <authorList>
            <person name="Xiao S."/>
        </authorList>
    </citation>
    <scope>NUCLEOTIDE SEQUENCE [LARGE SCALE GENOMIC DNA]</scope>
    <source>
        <strain evidence="1">JMULYC20181020</strain>
        <tissue evidence="1">Muscle</tissue>
    </source>
</reference>
<dbReference type="PANTHER" id="PTHR21301:SF11">
    <property type="entry name" value="GIY-YIG DOMAIN-CONTAINING PROTEIN"/>
    <property type="match status" value="1"/>
</dbReference>
<protein>
    <recommendedName>
        <fullName evidence="3">Reverse transcriptase domain-containing protein</fullName>
    </recommendedName>
</protein>
<evidence type="ECO:0008006" key="3">
    <source>
        <dbReference type="Google" id="ProtNLM"/>
    </source>
</evidence>
<evidence type="ECO:0000313" key="1">
    <source>
        <dbReference type="EMBL" id="KAE8297768.1"/>
    </source>
</evidence>
<accession>A0A6G0J1Y9</accession>
<sequence length="175" mass="19558">MTDCLLVTPSCACMGFTKRELHSGATSSINSLTYNITNHGATIRAPLAGNTPHHVHNSMDFVNKVRGLKLDTDETMVSYDVTSLFTCIPTREAAETLKQRLLQDITLHSRTNLSPDQICGSLDFCLNHQYHPSWPTSTWKMQKQACSPDLSPFENVWSIQKVQKTTTETTELLNS</sequence>
<comment type="caution">
    <text evidence="1">The sequence shown here is derived from an EMBL/GenBank/DDBJ whole genome shotgun (WGS) entry which is preliminary data.</text>
</comment>
<name>A0A6G0J1Y9_LARCR</name>
<keyword evidence="2" id="KW-1185">Reference proteome</keyword>
<evidence type="ECO:0000313" key="2">
    <source>
        <dbReference type="Proteomes" id="UP000424527"/>
    </source>
</evidence>
<dbReference type="PANTHER" id="PTHR21301">
    <property type="entry name" value="REVERSE TRANSCRIPTASE"/>
    <property type="match status" value="1"/>
</dbReference>
<dbReference type="Proteomes" id="UP000424527">
    <property type="component" value="Unassembled WGS sequence"/>
</dbReference>
<gene>
    <name evidence="1" type="ORF">D5F01_LYC04409</name>
</gene>
<organism evidence="1 2">
    <name type="scientific">Larimichthys crocea</name>
    <name type="common">Large yellow croaker</name>
    <name type="synonym">Pseudosciaena crocea</name>
    <dbReference type="NCBI Taxonomy" id="215358"/>
    <lineage>
        <taxon>Eukaryota</taxon>
        <taxon>Metazoa</taxon>
        <taxon>Chordata</taxon>
        <taxon>Craniata</taxon>
        <taxon>Vertebrata</taxon>
        <taxon>Euteleostomi</taxon>
        <taxon>Actinopterygii</taxon>
        <taxon>Neopterygii</taxon>
        <taxon>Teleostei</taxon>
        <taxon>Neoteleostei</taxon>
        <taxon>Acanthomorphata</taxon>
        <taxon>Eupercaria</taxon>
        <taxon>Sciaenidae</taxon>
        <taxon>Larimichthys</taxon>
    </lineage>
</organism>
<dbReference type="EMBL" id="REGW02000004">
    <property type="protein sequence ID" value="KAE8297768.1"/>
    <property type="molecule type" value="Genomic_DNA"/>
</dbReference>